<dbReference type="STRING" id="76728.AQ490_23665"/>
<evidence type="ECO:0000256" key="1">
    <source>
        <dbReference type="SAM" id="MobiDB-lite"/>
    </source>
</evidence>
<evidence type="ECO:0008006" key="4">
    <source>
        <dbReference type="Google" id="ProtNLM"/>
    </source>
</evidence>
<dbReference type="eggNOG" id="ENOG50340CK">
    <property type="taxonomic scope" value="Bacteria"/>
</dbReference>
<gene>
    <name evidence="2" type="ORF">AQ490_23665</name>
</gene>
<comment type="caution">
    <text evidence="2">The sequence shown here is derived from an EMBL/GenBank/DDBJ whole genome shotgun (WGS) entry which is preliminary data.</text>
</comment>
<reference evidence="2 3" key="1">
    <citation type="submission" date="2015-10" db="EMBL/GenBank/DDBJ databases">
        <title>Draft genome sequence of pyrrolomycin-producing Streptomyces vitaminophilus.</title>
        <authorList>
            <person name="Graham D.E."/>
            <person name="Mahan K.M."/>
            <person name="Klingeman D.M."/>
            <person name="Hettich R.L."/>
            <person name="Parry R.J."/>
        </authorList>
    </citation>
    <scope>NUCLEOTIDE SEQUENCE [LARGE SCALE GENOMIC DNA]</scope>
    <source>
        <strain evidence="2 3">ATCC 31673</strain>
    </source>
</reference>
<dbReference type="RefSeq" id="WP_018385742.1">
    <property type="nucleotide sequence ID" value="NZ_LLZU01000018.1"/>
</dbReference>
<dbReference type="OrthoDB" id="3872345at2"/>
<feature type="region of interest" description="Disordered" evidence="1">
    <location>
        <begin position="89"/>
        <end position="151"/>
    </location>
</feature>
<evidence type="ECO:0000313" key="2">
    <source>
        <dbReference type="EMBL" id="KRV48858.1"/>
    </source>
</evidence>
<dbReference type="EMBL" id="LLZU01000018">
    <property type="protein sequence ID" value="KRV48858.1"/>
    <property type="molecule type" value="Genomic_DNA"/>
</dbReference>
<evidence type="ECO:0000313" key="3">
    <source>
        <dbReference type="Proteomes" id="UP000050867"/>
    </source>
</evidence>
<dbReference type="Proteomes" id="UP000050867">
    <property type="component" value="Unassembled WGS sequence"/>
</dbReference>
<feature type="compositionally biased region" description="Basic and acidic residues" evidence="1">
    <location>
        <begin position="110"/>
        <end position="126"/>
    </location>
</feature>
<organism evidence="2 3">
    <name type="scientific">Wenjunlia vitaminophila</name>
    <name type="common">Streptomyces vitaminophilus</name>
    <dbReference type="NCBI Taxonomy" id="76728"/>
    <lineage>
        <taxon>Bacteria</taxon>
        <taxon>Bacillati</taxon>
        <taxon>Actinomycetota</taxon>
        <taxon>Actinomycetes</taxon>
        <taxon>Kitasatosporales</taxon>
        <taxon>Streptomycetaceae</taxon>
        <taxon>Wenjunlia</taxon>
    </lineage>
</organism>
<proteinExistence type="predicted"/>
<name>A0A0T6LRU9_WENVI</name>
<sequence length="151" mass="16109">MSETFGTSSTTGPDDVVHEAYSFACLRCAHAWEQSYEIRHRTGPHGATVVAYSVEGRTIPSPLTRPTCENCGGHLIRIMQAGTVSALLSRTERARGGSRAGRGGGNNDRSTPDRDAVAEGGDEGRGGGRHHWHLPAILRNLSPHRRSGPAA</sequence>
<protein>
    <recommendedName>
        <fullName evidence="4">C2H2-type domain-containing protein</fullName>
    </recommendedName>
</protein>
<dbReference type="AlphaFoldDB" id="A0A0T6LRU9"/>
<feature type="compositionally biased region" description="Basic residues" evidence="1">
    <location>
        <begin position="142"/>
        <end position="151"/>
    </location>
</feature>
<accession>A0A0T6LRU9</accession>
<keyword evidence="3" id="KW-1185">Reference proteome</keyword>